<accession>A0A4S4AEJ3</accession>
<keyword evidence="1" id="KW-0472">Membrane</keyword>
<dbReference type="Proteomes" id="UP000307956">
    <property type="component" value="Unassembled WGS sequence"/>
</dbReference>
<feature type="transmembrane region" description="Helical" evidence="1">
    <location>
        <begin position="71"/>
        <end position="87"/>
    </location>
</feature>
<reference evidence="3 4" key="1">
    <citation type="submission" date="2019-04" db="EMBL/GenBank/DDBJ databases">
        <title>Azoarcus rhizosphaerae sp. nov. isolated from rhizosphere of Ficus religiosa.</title>
        <authorList>
            <person name="Lin S.-Y."/>
            <person name="Hameed A."/>
            <person name="Hsu Y.-H."/>
            <person name="Young C.-C."/>
        </authorList>
    </citation>
    <scope>NUCLEOTIDE SEQUENCE [LARGE SCALE GENOMIC DNA]</scope>
    <source>
        <strain evidence="3 4">CC-YHH848</strain>
    </source>
</reference>
<sequence length="147" mass="15689">MINKILALFCIVLATAWYHGATRIPALASGGDPLGPRAFPMLLAAGLLGCAALLFFEARRQGSPAMERGDTDLRAVGVAIGLIALYFVLFERLGYLLSTMLFMAAGMLCCHANKRVALICALAFPLCSNLLFARLLKVPLPSGTLFS</sequence>
<keyword evidence="4" id="KW-1185">Reference proteome</keyword>
<evidence type="ECO:0000313" key="3">
    <source>
        <dbReference type="EMBL" id="THF57206.1"/>
    </source>
</evidence>
<feature type="domain" description="DUF1468" evidence="2">
    <location>
        <begin position="5"/>
        <end position="141"/>
    </location>
</feature>
<comment type="caution">
    <text evidence="3">The sequence shown here is derived from an EMBL/GenBank/DDBJ whole genome shotgun (WGS) entry which is preliminary data.</text>
</comment>
<dbReference type="InterPro" id="IPR009936">
    <property type="entry name" value="DUF1468"/>
</dbReference>
<feature type="transmembrane region" description="Helical" evidence="1">
    <location>
        <begin position="38"/>
        <end position="59"/>
    </location>
</feature>
<evidence type="ECO:0000259" key="2">
    <source>
        <dbReference type="Pfam" id="PF07331"/>
    </source>
</evidence>
<keyword evidence="1" id="KW-1133">Transmembrane helix</keyword>
<organism evidence="3 4">
    <name type="scientific">Pseudothauera rhizosphaerae</name>
    <dbReference type="NCBI Taxonomy" id="2565932"/>
    <lineage>
        <taxon>Bacteria</taxon>
        <taxon>Pseudomonadati</taxon>
        <taxon>Pseudomonadota</taxon>
        <taxon>Betaproteobacteria</taxon>
        <taxon>Rhodocyclales</taxon>
        <taxon>Zoogloeaceae</taxon>
        <taxon>Pseudothauera</taxon>
    </lineage>
</organism>
<evidence type="ECO:0000313" key="4">
    <source>
        <dbReference type="Proteomes" id="UP000307956"/>
    </source>
</evidence>
<proteinExistence type="predicted"/>
<protein>
    <submittedName>
        <fullName evidence="3">Tripartite tricarboxylate transporter TctB family protein</fullName>
    </submittedName>
</protein>
<dbReference type="AlphaFoldDB" id="A0A4S4AEJ3"/>
<gene>
    <name evidence="3" type="ORF">E6O51_18050</name>
</gene>
<dbReference type="EMBL" id="SSOD01000018">
    <property type="protein sequence ID" value="THF57206.1"/>
    <property type="molecule type" value="Genomic_DNA"/>
</dbReference>
<dbReference type="OrthoDB" id="9130924at2"/>
<evidence type="ECO:0000256" key="1">
    <source>
        <dbReference type="SAM" id="Phobius"/>
    </source>
</evidence>
<dbReference type="RefSeq" id="WP_136386411.1">
    <property type="nucleotide sequence ID" value="NZ_SSOD01000018.1"/>
</dbReference>
<keyword evidence="1" id="KW-0812">Transmembrane</keyword>
<name>A0A4S4AEJ3_9RHOO</name>
<dbReference type="Pfam" id="PF07331">
    <property type="entry name" value="TctB"/>
    <property type="match status" value="1"/>
</dbReference>